<dbReference type="PANTHER" id="PTHR48081">
    <property type="entry name" value="AB HYDROLASE SUPERFAMILY PROTEIN C4A8.06C"/>
    <property type="match status" value="1"/>
</dbReference>
<name>A0AA39WTA3_9PEZI</name>
<dbReference type="InterPro" id="IPR050300">
    <property type="entry name" value="GDXG_lipolytic_enzyme"/>
</dbReference>
<dbReference type="EMBL" id="JAULSR010000004">
    <property type="protein sequence ID" value="KAK0621213.1"/>
    <property type="molecule type" value="Genomic_DNA"/>
</dbReference>
<comment type="caution">
    <text evidence="4">The sequence shown here is derived from an EMBL/GenBank/DDBJ whole genome shotgun (WGS) entry which is preliminary data.</text>
</comment>
<feature type="domain" description="Alpha/beta hydrolase fold-3" evidence="3">
    <location>
        <begin position="147"/>
        <end position="365"/>
    </location>
</feature>
<evidence type="ECO:0000313" key="4">
    <source>
        <dbReference type="EMBL" id="KAK0621213.1"/>
    </source>
</evidence>
<keyword evidence="1 4" id="KW-0378">Hydrolase</keyword>
<dbReference type="Proteomes" id="UP001174934">
    <property type="component" value="Unassembled WGS sequence"/>
</dbReference>
<feature type="transmembrane region" description="Helical" evidence="2">
    <location>
        <begin position="7"/>
        <end position="24"/>
    </location>
</feature>
<proteinExistence type="predicted"/>
<keyword evidence="2" id="KW-0472">Membrane</keyword>
<reference evidence="4" key="1">
    <citation type="submission" date="2023-06" db="EMBL/GenBank/DDBJ databases">
        <title>Genome-scale phylogeny and comparative genomics of the fungal order Sordariales.</title>
        <authorList>
            <consortium name="Lawrence Berkeley National Laboratory"/>
            <person name="Hensen N."/>
            <person name="Bonometti L."/>
            <person name="Westerberg I."/>
            <person name="Brannstrom I.O."/>
            <person name="Guillou S."/>
            <person name="Cros-Aarteil S."/>
            <person name="Calhoun S."/>
            <person name="Haridas S."/>
            <person name="Kuo A."/>
            <person name="Mondo S."/>
            <person name="Pangilinan J."/>
            <person name="Riley R."/>
            <person name="LaButti K."/>
            <person name="Andreopoulos B."/>
            <person name="Lipzen A."/>
            <person name="Chen C."/>
            <person name="Yanf M."/>
            <person name="Daum C."/>
            <person name="Ng V."/>
            <person name="Clum A."/>
            <person name="Steindorff A."/>
            <person name="Ohm R."/>
            <person name="Martin F."/>
            <person name="Silar P."/>
            <person name="Natvig D."/>
            <person name="Lalanne C."/>
            <person name="Gautier V."/>
            <person name="Ament-velasquez S.L."/>
            <person name="Kruys A."/>
            <person name="Hutchinson M.I."/>
            <person name="Powell A.J."/>
            <person name="Barry K."/>
            <person name="Miller A.N."/>
            <person name="Grigoriev I.V."/>
            <person name="Debuchy R."/>
            <person name="Gladieux P."/>
            <person name="Thoren M.H."/>
            <person name="Johannesson H."/>
        </authorList>
    </citation>
    <scope>NUCLEOTIDE SEQUENCE</scope>
    <source>
        <strain evidence="4">SMH3391-2</strain>
    </source>
</reference>
<dbReference type="Pfam" id="PF07859">
    <property type="entry name" value="Abhydrolase_3"/>
    <property type="match status" value="1"/>
</dbReference>
<dbReference type="InterPro" id="IPR013094">
    <property type="entry name" value="AB_hydrolase_3"/>
</dbReference>
<accession>A0AA39WTA3</accession>
<dbReference type="Gene3D" id="3.40.50.1820">
    <property type="entry name" value="alpha/beta hydrolase"/>
    <property type="match status" value="1"/>
</dbReference>
<dbReference type="SUPFAM" id="SSF53474">
    <property type="entry name" value="alpha/beta-Hydrolases"/>
    <property type="match status" value="1"/>
</dbReference>
<protein>
    <submittedName>
        <fullName evidence="4">Alpha/Beta hydrolase protein</fullName>
    </submittedName>
</protein>
<keyword evidence="5" id="KW-1185">Reference proteome</keyword>
<keyword evidence="2" id="KW-1133">Transmembrane helix</keyword>
<dbReference type="PANTHER" id="PTHR48081:SF2">
    <property type="entry name" value="ALPHA_BETA-HYDROLASE"/>
    <property type="match status" value="1"/>
</dbReference>
<feature type="transmembrane region" description="Helical" evidence="2">
    <location>
        <begin position="30"/>
        <end position="51"/>
    </location>
</feature>
<gene>
    <name evidence="4" type="ORF">B0T17DRAFT_495043</name>
</gene>
<organism evidence="4 5">
    <name type="scientific">Bombardia bombarda</name>
    <dbReference type="NCBI Taxonomy" id="252184"/>
    <lineage>
        <taxon>Eukaryota</taxon>
        <taxon>Fungi</taxon>
        <taxon>Dikarya</taxon>
        <taxon>Ascomycota</taxon>
        <taxon>Pezizomycotina</taxon>
        <taxon>Sordariomycetes</taxon>
        <taxon>Sordariomycetidae</taxon>
        <taxon>Sordariales</taxon>
        <taxon>Lasiosphaeriaceae</taxon>
        <taxon>Bombardia</taxon>
    </lineage>
</organism>
<evidence type="ECO:0000259" key="3">
    <source>
        <dbReference type="Pfam" id="PF07859"/>
    </source>
</evidence>
<sequence length="395" mass="44167">MILGPISYLDCIAFCILLAPQLLWQVGPVGTVFCVLQALPFLLIKLPIAFLHERYIIPREKQSPFVQKASPFEDVVIRCVRYAFANIPPAIGRVFFSKPVTLPFLRFRMIRHGYLRCPFSWTEHRERSFRGIWIVKDPMKKPDFVLYYAHGGGFSMGSVHFYLEFLLAWMSILVESGYSNPAIFALEYTLVPDASYPTQLHETMSAYEHVLGVAGDPSIVCVSGDSAGATLILSLLLHLASKEPNTVNNGTHLRKPALAVLISPWTNLVSARHKHTRSDYLNVQQLHRYGSQYVGAMISECSPLVSPGCCKDLSWWKRSSPSKGFYITYGGEEVLGPEIKLLAENLREADVIVGSKSEPGGIHAWPVASLFLSSTREGRLGGLKTITQEIRERIP</sequence>
<dbReference type="InterPro" id="IPR029058">
    <property type="entry name" value="AB_hydrolase_fold"/>
</dbReference>
<dbReference type="AlphaFoldDB" id="A0AA39WTA3"/>
<feature type="transmembrane region" description="Helical" evidence="2">
    <location>
        <begin position="145"/>
        <end position="170"/>
    </location>
</feature>
<evidence type="ECO:0000256" key="1">
    <source>
        <dbReference type="ARBA" id="ARBA00022801"/>
    </source>
</evidence>
<evidence type="ECO:0000256" key="2">
    <source>
        <dbReference type="SAM" id="Phobius"/>
    </source>
</evidence>
<keyword evidence="2" id="KW-0812">Transmembrane</keyword>
<evidence type="ECO:0000313" key="5">
    <source>
        <dbReference type="Proteomes" id="UP001174934"/>
    </source>
</evidence>
<dbReference type="GO" id="GO:0016787">
    <property type="term" value="F:hydrolase activity"/>
    <property type="evidence" value="ECO:0007669"/>
    <property type="project" value="UniProtKB-KW"/>
</dbReference>